<organism evidence="8 9">
    <name type="scientific">Rubrivivax albus</name>
    <dbReference type="NCBI Taxonomy" id="2499835"/>
    <lineage>
        <taxon>Bacteria</taxon>
        <taxon>Pseudomonadati</taxon>
        <taxon>Pseudomonadota</taxon>
        <taxon>Betaproteobacteria</taxon>
        <taxon>Burkholderiales</taxon>
        <taxon>Sphaerotilaceae</taxon>
        <taxon>Rubrivivax</taxon>
    </lineage>
</organism>
<proteinExistence type="predicted"/>
<dbReference type="InterPro" id="IPR051395">
    <property type="entry name" value="Cytochrome_c_Peroxidase/MauG"/>
</dbReference>
<keyword evidence="3 6" id="KW-0479">Metal-binding</keyword>
<dbReference type="GO" id="GO:0046872">
    <property type="term" value="F:metal ion binding"/>
    <property type="evidence" value="ECO:0007669"/>
    <property type="project" value="UniProtKB-KW"/>
</dbReference>
<evidence type="ECO:0000259" key="7">
    <source>
        <dbReference type="PROSITE" id="PS51007"/>
    </source>
</evidence>
<dbReference type="Pfam" id="PF03150">
    <property type="entry name" value="CCP_MauG"/>
    <property type="match status" value="1"/>
</dbReference>
<comment type="caution">
    <text evidence="8">The sequence shown here is derived from an EMBL/GenBank/DDBJ whole genome shotgun (WGS) entry which is preliminary data.</text>
</comment>
<accession>A0A3S2VY47</accession>
<keyword evidence="5 6" id="KW-0408">Iron</keyword>
<dbReference type="Gene3D" id="1.10.760.10">
    <property type="entry name" value="Cytochrome c-like domain"/>
    <property type="match status" value="2"/>
</dbReference>
<reference evidence="8 9" key="1">
    <citation type="submission" date="2019-01" db="EMBL/GenBank/DDBJ databases">
        <authorList>
            <person name="Chen W.-M."/>
        </authorList>
    </citation>
    <scope>NUCLEOTIDE SEQUENCE [LARGE SCALE GENOMIC DNA]</scope>
    <source>
        <strain evidence="8 9">ICH-3</strain>
    </source>
</reference>
<dbReference type="PROSITE" id="PS51007">
    <property type="entry name" value="CYTC"/>
    <property type="match status" value="1"/>
</dbReference>
<gene>
    <name evidence="8" type="ORF">ENE75_08630</name>
</gene>
<evidence type="ECO:0000313" key="8">
    <source>
        <dbReference type="EMBL" id="RVT52490.1"/>
    </source>
</evidence>
<dbReference type="AlphaFoldDB" id="A0A3S2VY47"/>
<comment type="subcellular location">
    <subcellularLocation>
        <location evidence="1">Cell envelope</location>
    </subcellularLocation>
</comment>
<sequence length="551" mass="57775">MRSSAAPGWPICPPTWPSRSPGATANACSARCGRRCSGELAFAVGRQRRPADAARCRCLPTAGRRRLAGGGGGCGLGLAGARRWPRRCGPTAGDALRAAGAAVPAAGRTAGRRCHDAGAPPRHELPAVAAGARRRPLAGRWPAVAHARHLGAAAGGAAGRAHPGAAATRRPPVMGLAPTRVWRRVAPARAVAALALASLVCGAQAAEGLLDFSTEERQAIAAHGPWPPPAAIDPSNRRQRDANAVALGRRLFFDPGLSASGQVSCASCHVPARAFQDGRPVAVGQGPGVRNTPGLMDVAGQRWFGWGGSADSLWAASLRALRDPAEMGGDEAALQRRLAREPALAAVPEGDARLVAAAKALAAFQARLVSPRTAFDDFRDALFRGDDAAAARYPLPAQRGLRLFVGRGRCHLCHVGPRFSHGEFADIGVPFFVPGGVDPGRHAGLQEVRGSRFNRLGPFADDGGASGVATRHLRSEHRHFGEFRVPGLRNLRQTAPYFHAGSAATLTEVVRHYSTLDPDRLHADGERILVPLQLRDDEVADLVAFLETLSS</sequence>
<dbReference type="GO" id="GO:0009055">
    <property type="term" value="F:electron transfer activity"/>
    <property type="evidence" value="ECO:0007669"/>
    <property type="project" value="InterPro"/>
</dbReference>
<feature type="domain" description="Cytochrome c" evidence="7">
    <location>
        <begin position="395"/>
        <end position="550"/>
    </location>
</feature>
<protein>
    <recommendedName>
        <fullName evidence="7">Cytochrome c domain-containing protein</fullName>
    </recommendedName>
</protein>
<evidence type="ECO:0000256" key="1">
    <source>
        <dbReference type="ARBA" id="ARBA00004196"/>
    </source>
</evidence>
<name>A0A3S2VY47_9BURK</name>
<evidence type="ECO:0000256" key="6">
    <source>
        <dbReference type="PROSITE-ProRule" id="PRU00433"/>
    </source>
</evidence>
<evidence type="ECO:0000256" key="5">
    <source>
        <dbReference type="ARBA" id="ARBA00023004"/>
    </source>
</evidence>
<evidence type="ECO:0000256" key="3">
    <source>
        <dbReference type="ARBA" id="ARBA00022723"/>
    </source>
</evidence>
<dbReference type="GO" id="GO:0020037">
    <property type="term" value="F:heme binding"/>
    <property type="evidence" value="ECO:0007669"/>
    <property type="project" value="InterPro"/>
</dbReference>
<dbReference type="PANTHER" id="PTHR30600">
    <property type="entry name" value="CYTOCHROME C PEROXIDASE-RELATED"/>
    <property type="match status" value="1"/>
</dbReference>
<keyword evidence="2 6" id="KW-0349">Heme</keyword>
<keyword evidence="4" id="KW-0560">Oxidoreductase</keyword>
<dbReference type="SUPFAM" id="SSF46626">
    <property type="entry name" value="Cytochrome c"/>
    <property type="match status" value="2"/>
</dbReference>
<dbReference type="Proteomes" id="UP000288178">
    <property type="component" value="Unassembled WGS sequence"/>
</dbReference>
<dbReference type="InterPro" id="IPR036909">
    <property type="entry name" value="Cyt_c-like_dom_sf"/>
</dbReference>
<dbReference type="GO" id="GO:0030313">
    <property type="term" value="C:cell envelope"/>
    <property type="evidence" value="ECO:0007669"/>
    <property type="project" value="UniProtKB-SubCell"/>
</dbReference>
<evidence type="ECO:0000313" key="9">
    <source>
        <dbReference type="Proteomes" id="UP000288178"/>
    </source>
</evidence>
<dbReference type="InterPro" id="IPR004852">
    <property type="entry name" value="Di-haem_cyt_c_peroxidsae"/>
</dbReference>
<evidence type="ECO:0000256" key="2">
    <source>
        <dbReference type="ARBA" id="ARBA00022617"/>
    </source>
</evidence>
<dbReference type="InterPro" id="IPR009056">
    <property type="entry name" value="Cyt_c-like_dom"/>
</dbReference>
<keyword evidence="9" id="KW-1185">Reference proteome</keyword>
<evidence type="ECO:0000256" key="4">
    <source>
        <dbReference type="ARBA" id="ARBA00023002"/>
    </source>
</evidence>
<dbReference type="EMBL" id="SACT01000002">
    <property type="protein sequence ID" value="RVT52490.1"/>
    <property type="molecule type" value="Genomic_DNA"/>
</dbReference>
<dbReference type="GO" id="GO:0004130">
    <property type="term" value="F:cytochrome-c peroxidase activity"/>
    <property type="evidence" value="ECO:0007669"/>
    <property type="project" value="TreeGrafter"/>
</dbReference>